<reference evidence="3" key="2">
    <citation type="submission" date="2022-02" db="EMBL/GenBank/DDBJ databases">
        <title>Crop Bioprotection Bacillus Genome Sequencing.</title>
        <authorList>
            <person name="Dunlap C."/>
        </authorList>
    </citation>
    <scope>NUCLEOTIDE SEQUENCE</scope>
    <source>
        <strain evidence="3">EC49O2N-C10</strain>
    </source>
</reference>
<dbReference type="InterPro" id="IPR018604">
    <property type="entry name" value="YycI-like"/>
</dbReference>
<dbReference type="Proteomes" id="UP001073053">
    <property type="component" value="Unassembled WGS sequence"/>
</dbReference>
<dbReference type="GO" id="GO:0016020">
    <property type="term" value="C:membrane"/>
    <property type="evidence" value="ECO:0007669"/>
    <property type="project" value="InterPro"/>
</dbReference>
<organism evidence="3 6">
    <name type="scientific">Bacillus halotolerans</name>
    <dbReference type="NCBI Taxonomy" id="260554"/>
    <lineage>
        <taxon>Bacteria</taxon>
        <taxon>Bacillati</taxon>
        <taxon>Bacillota</taxon>
        <taxon>Bacilli</taxon>
        <taxon>Bacillales</taxon>
        <taxon>Bacillaceae</taxon>
        <taxon>Bacillus</taxon>
    </lineage>
</organism>
<evidence type="ECO:0000256" key="1">
    <source>
        <dbReference type="SAM" id="Phobius"/>
    </source>
</evidence>
<dbReference type="Pfam" id="PF09648">
    <property type="entry name" value="YycI"/>
    <property type="match status" value="1"/>
</dbReference>
<accession>A0A9Q4EGH5</accession>
<evidence type="ECO:0000313" key="4">
    <source>
        <dbReference type="EMBL" id="PLS09815.1"/>
    </source>
</evidence>
<dbReference type="AlphaFoldDB" id="A0A9Q4EGH5"/>
<dbReference type="GeneID" id="50135382"/>
<evidence type="ECO:0000313" key="5">
    <source>
        <dbReference type="Proteomes" id="UP000234803"/>
    </source>
</evidence>
<keyword evidence="1" id="KW-0472">Membrane</keyword>
<dbReference type="EMBL" id="JALAWA010000001">
    <property type="protein sequence ID" value="MCY9183117.1"/>
    <property type="molecule type" value="Genomic_DNA"/>
</dbReference>
<evidence type="ECO:0000313" key="3">
    <source>
        <dbReference type="EMBL" id="MCY9183117.1"/>
    </source>
</evidence>
<keyword evidence="1" id="KW-0812">Transmembrane</keyword>
<dbReference type="EMBL" id="PGUV01000001">
    <property type="protein sequence ID" value="PLS09815.1"/>
    <property type="molecule type" value="Genomic_DNA"/>
</dbReference>
<feature type="domain" description="Regulatory protein YycH-like" evidence="2">
    <location>
        <begin position="39"/>
        <end position="269"/>
    </location>
</feature>
<dbReference type="Proteomes" id="UP000234803">
    <property type="component" value="Unassembled WGS sequence"/>
</dbReference>
<reference evidence="4 5" key="1">
    <citation type="submission" date="2017-12" db="EMBL/GenBank/DDBJ databases">
        <title>Comparative Functional Genomics of Dry Heat Resistant strains isolated from the Viking Spacecraft.</title>
        <authorList>
            <person name="Seuylemezian A."/>
            <person name="Cooper K."/>
            <person name="Vaishampayan P."/>
        </authorList>
    </citation>
    <scope>NUCLEOTIDE SEQUENCE [LARGE SCALE GENOMIC DNA]</scope>
    <source>
        <strain evidence="4 5">V48-19</strain>
    </source>
</reference>
<evidence type="ECO:0000313" key="6">
    <source>
        <dbReference type="Proteomes" id="UP001073053"/>
    </source>
</evidence>
<dbReference type="Gene3D" id="2.40.128.690">
    <property type="entry name" value="YycH protein, domain 3-like"/>
    <property type="match status" value="2"/>
</dbReference>
<sequence>MEWNKTKTIFIVAFLILDIFLGYQFFEKRSNSKEYEVIKNDVEHDMKADHITYEGLDKEAIEGYRITANQKVFTKDDIESLKDQKPMMDMPSDDHKVTNLKMKFTSPIALSKKNIEDDAQALVSSKIQDGEKYKLWKVDKSKKEIIYFQTYEGHYIYQKTDNSSNMIGQVILHLNDKNEVVSYEQSTLETFKQIQKENLITELDAVELLYYQNQLKEYCTIKSVKFGYVAQYPLTSTQVLAPVWRVTVEYDKKVNGEKKKVQEYFTVNALESTILDTDQSK</sequence>
<gene>
    <name evidence="3" type="primary">yycI</name>
    <name evidence="4" type="ORF">CUU63_00425</name>
    <name evidence="3" type="ORF">MOF03_00375</name>
</gene>
<keyword evidence="1" id="KW-1133">Transmembrane helix</keyword>
<feature type="transmembrane region" description="Helical" evidence="1">
    <location>
        <begin position="6"/>
        <end position="26"/>
    </location>
</feature>
<protein>
    <submittedName>
        <fullName evidence="4">Transcriptional regulator</fullName>
    </submittedName>
    <submittedName>
        <fullName evidence="3">Two-component system regulatory protein YycI</fullName>
    </submittedName>
</protein>
<dbReference type="KEGG" id="bht:DIC78_10740"/>
<name>A0A9Q4EGH5_9BACI</name>
<evidence type="ECO:0000259" key="2">
    <source>
        <dbReference type="Pfam" id="PF09648"/>
    </source>
</evidence>
<dbReference type="RefSeq" id="WP_024123516.1">
    <property type="nucleotide sequence ID" value="NZ_ASJT01000112.1"/>
</dbReference>
<proteinExistence type="predicted"/>
<comment type="caution">
    <text evidence="3">The sequence shown here is derived from an EMBL/GenBank/DDBJ whole genome shotgun (WGS) entry which is preliminary data.</text>
</comment>